<feature type="domain" description="LUD" evidence="1">
    <location>
        <begin position="39"/>
        <end position="178"/>
    </location>
</feature>
<dbReference type="InterPro" id="IPR024185">
    <property type="entry name" value="FTHF_cligase-like_sf"/>
</dbReference>
<name>A0ABU0ZZV0_9FLAO</name>
<dbReference type="EMBL" id="JAVHUL010000009">
    <property type="protein sequence ID" value="MDQ7916932.1"/>
    <property type="molecule type" value="Genomic_DNA"/>
</dbReference>
<gene>
    <name evidence="2" type="ORF">RBU60_05040</name>
</gene>
<dbReference type="Pfam" id="PF02589">
    <property type="entry name" value="LUD_dom"/>
    <property type="match status" value="1"/>
</dbReference>
<organism evidence="2 3">
    <name type="scientific">Mesonia profundi</name>
    <dbReference type="NCBI Taxonomy" id="3070998"/>
    <lineage>
        <taxon>Bacteria</taxon>
        <taxon>Pseudomonadati</taxon>
        <taxon>Bacteroidota</taxon>
        <taxon>Flavobacteriia</taxon>
        <taxon>Flavobacteriales</taxon>
        <taxon>Flavobacteriaceae</taxon>
        <taxon>Mesonia</taxon>
    </lineage>
</organism>
<protein>
    <submittedName>
        <fullName evidence="2">LUD domain-containing protein</fullName>
    </submittedName>
</protein>
<evidence type="ECO:0000259" key="1">
    <source>
        <dbReference type="Pfam" id="PF02589"/>
    </source>
</evidence>
<dbReference type="InterPro" id="IPR003741">
    <property type="entry name" value="LUD_dom"/>
</dbReference>
<dbReference type="Gene3D" id="3.40.50.10420">
    <property type="entry name" value="NagB/RpiA/CoA transferase-like"/>
    <property type="match status" value="1"/>
</dbReference>
<dbReference type="InterPro" id="IPR037171">
    <property type="entry name" value="NagB/RpiA_transferase-like"/>
</dbReference>
<dbReference type="SUPFAM" id="SSF100950">
    <property type="entry name" value="NagB/RpiA/CoA transferase-like"/>
    <property type="match status" value="1"/>
</dbReference>
<accession>A0ABU0ZZV0</accession>
<dbReference type="Proteomes" id="UP001230915">
    <property type="component" value="Unassembled WGS sequence"/>
</dbReference>
<sequence length="205" mass="23450">MSIFSKLLGFKFKSEKEENPNQKDQSKFMPEEKLPTDENFMVNFKKNGGKFLYCSNKEEMLDTFYSILKENDWNNEEGSPVCCFDENLKDTFKDFGLEFNKSSTSNFFLSTCEYLIANTGALLISSNQIGEKKLNELPHDFIILAATSQLIDTIGEGLRGIKNKSKNKIPSNITTIKTFEDKKESDFMSYGSPSKNLYLLLLEDL</sequence>
<evidence type="ECO:0000313" key="2">
    <source>
        <dbReference type="EMBL" id="MDQ7916932.1"/>
    </source>
</evidence>
<proteinExistence type="predicted"/>
<evidence type="ECO:0000313" key="3">
    <source>
        <dbReference type="Proteomes" id="UP001230915"/>
    </source>
</evidence>
<reference evidence="2 3" key="1">
    <citation type="submission" date="2023-08" db="EMBL/GenBank/DDBJ databases">
        <title>Mesonia sp. MT50, isolated from deep-sea sediment of the Mariana Trench.</title>
        <authorList>
            <person name="Fu H."/>
        </authorList>
    </citation>
    <scope>NUCLEOTIDE SEQUENCE [LARGE SCALE GENOMIC DNA]</scope>
    <source>
        <strain evidence="2 3">MT50</strain>
    </source>
</reference>
<keyword evidence="3" id="KW-1185">Reference proteome</keyword>
<dbReference type="RefSeq" id="WP_308863604.1">
    <property type="nucleotide sequence ID" value="NZ_JAVHUL010000009.1"/>
</dbReference>
<comment type="caution">
    <text evidence="2">The sequence shown here is derived from an EMBL/GenBank/DDBJ whole genome shotgun (WGS) entry which is preliminary data.</text>
</comment>